<accession>A0A8H3IAZ7</accession>
<evidence type="ECO:0000313" key="1">
    <source>
        <dbReference type="EMBL" id="CAF9911678.1"/>
    </source>
</evidence>
<protein>
    <submittedName>
        <fullName evidence="1">Uncharacterized protein</fullName>
    </submittedName>
</protein>
<keyword evidence="2" id="KW-1185">Reference proteome</keyword>
<reference evidence="1" key="1">
    <citation type="submission" date="2021-03" db="EMBL/GenBank/DDBJ databases">
        <authorList>
            <person name="Tagirdzhanova G."/>
        </authorList>
    </citation>
    <scope>NUCLEOTIDE SEQUENCE</scope>
</reference>
<proteinExistence type="predicted"/>
<name>A0A8H3IAZ7_9LECA</name>
<evidence type="ECO:0000313" key="2">
    <source>
        <dbReference type="Proteomes" id="UP000664203"/>
    </source>
</evidence>
<organism evidence="1 2">
    <name type="scientific">Alectoria fallacina</name>
    <dbReference type="NCBI Taxonomy" id="1903189"/>
    <lineage>
        <taxon>Eukaryota</taxon>
        <taxon>Fungi</taxon>
        <taxon>Dikarya</taxon>
        <taxon>Ascomycota</taxon>
        <taxon>Pezizomycotina</taxon>
        <taxon>Lecanoromycetes</taxon>
        <taxon>OSLEUM clade</taxon>
        <taxon>Lecanoromycetidae</taxon>
        <taxon>Lecanorales</taxon>
        <taxon>Lecanorineae</taxon>
        <taxon>Parmeliaceae</taxon>
        <taxon>Alectoria</taxon>
    </lineage>
</organism>
<gene>
    <name evidence="1" type="ORF">ALECFALPRED_007545</name>
</gene>
<comment type="caution">
    <text evidence="1">The sequence shown here is derived from an EMBL/GenBank/DDBJ whole genome shotgun (WGS) entry which is preliminary data.</text>
</comment>
<dbReference type="AlphaFoldDB" id="A0A8H3IAZ7"/>
<dbReference type="EMBL" id="CAJPDR010000050">
    <property type="protein sequence ID" value="CAF9911678.1"/>
    <property type="molecule type" value="Genomic_DNA"/>
</dbReference>
<sequence>MFSLPDLLKTTGRIVTIYGRRKDRKGRPFPSNPKAFNFKSKDWGIMYQYDLSMLLPELYKVFEDARQRLTFVGLVDQSEKYPVVSIVGWAIWETRTRDKNIAYLESWSE</sequence>
<dbReference type="Proteomes" id="UP000664203">
    <property type="component" value="Unassembled WGS sequence"/>
</dbReference>